<accession>A0A1H0S451</accession>
<evidence type="ECO:0000313" key="2">
    <source>
        <dbReference type="EMBL" id="SDP36543.1"/>
    </source>
</evidence>
<dbReference type="EMBL" id="FNJU01000002">
    <property type="protein sequence ID" value="SDP36543.1"/>
    <property type="molecule type" value="Genomic_DNA"/>
</dbReference>
<reference evidence="3" key="1">
    <citation type="submission" date="2016-10" db="EMBL/GenBank/DDBJ databases">
        <authorList>
            <person name="Varghese N."/>
            <person name="Submissions S."/>
        </authorList>
    </citation>
    <scope>NUCLEOTIDE SEQUENCE [LARGE SCALE GENOMIC DNA]</scope>
    <source>
        <strain evidence="3">IBRC-M10078</strain>
    </source>
</reference>
<dbReference type="InterPro" id="IPR009195">
    <property type="entry name" value="Uncharacterised_YjbK"/>
</dbReference>
<dbReference type="PROSITE" id="PS51707">
    <property type="entry name" value="CYTH"/>
    <property type="match status" value="1"/>
</dbReference>
<dbReference type="STRING" id="930152.SAMN05216565_102534"/>
<dbReference type="CDD" id="cd07762">
    <property type="entry name" value="CYTH-like_Pase_1"/>
    <property type="match status" value="1"/>
</dbReference>
<gene>
    <name evidence="2" type="ORF">SAMN05216565_102534</name>
</gene>
<dbReference type="PIRSF" id="PIRSF012526">
    <property type="entry name" value="CYTH_UCP012526"/>
    <property type="match status" value="1"/>
</dbReference>
<dbReference type="InterPro" id="IPR023577">
    <property type="entry name" value="CYTH_domain"/>
</dbReference>
<dbReference type="OrthoDB" id="384378at2"/>
<feature type="domain" description="CYTH" evidence="1">
    <location>
        <begin position="4"/>
        <end position="192"/>
    </location>
</feature>
<dbReference type="Gene3D" id="2.40.320.10">
    <property type="entry name" value="Hypothetical Protein Pfu-838710-001"/>
    <property type="match status" value="1"/>
</dbReference>
<dbReference type="Pfam" id="PF01928">
    <property type="entry name" value="CYTH"/>
    <property type="match status" value="1"/>
</dbReference>
<evidence type="ECO:0000313" key="3">
    <source>
        <dbReference type="Proteomes" id="UP000199159"/>
    </source>
</evidence>
<proteinExistence type="predicted"/>
<dbReference type="Proteomes" id="UP000199159">
    <property type="component" value="Unassembled WGS sequence"/>
</dbReference>
<organism evidence="2 3">
    <name type="scientific">Litchfieldia salsa</name>
    <dbReference type="NCBI Taxonomy" id="930152"/>
    <lineage>
        <taxon>Bacteria</taxon>
        <taxon>Bacillati</taxon>
        <taxon>Bacillota</taxon>
        <taxon>Bacilli</taxon>
        <taxon>Bacillales</taxon>
        <taxon>Bacillaceae</taxon>
        <taxon>Litchfieldia</taxon>
    </lineage>
</organism>
<protein>
    <submittedName>
        <fullName evidence="2">Uncharacterized protein YjbK</fullName>
    </submittedName>
</protein>
<sequence length="192" mass="22702">MTQELEIEYKNILTSQEFNHIKNFFNIQNSHFIEQENHYFDTKDFTLKNNQSALRIRVKADRHTLTLKQPQPVGLLETHEPLTTKQVSSLLSGESKIEGKIYSILQEMGINPELLQYFGSLKTSRAEIPYKNGVLVLDHSFYLNVEDYELEYEVEDAKEGFQHFQDLLAHLKIPTRHTENKIQRFYRQLKQK</sequence>
<dbReference type="SUPFAM" id="SSF55154">
    <property type="entry name" value="CYTH-like phosphatases"/>
    <property type="match status" value="1"/>
</dbReference>
<dbReference type="AlphaFoldDB" id="A0A1H0S451"/>
<dbReference type="InterPro" id="IPR033469">
    <property type="entry name" value="CYTH-like_dom_sf"/>
</dbReference>
<keyword evidence="3" id="KW-1185">Reference proteome</keyword>
<evidence type="ECO:0000259" key="1">
    <source>
        <dbReference type="PROSITE" id="PS51707"/>
    </source>
</evidence>
<dbReference type="SMART" id="SM01118">
    <property type="entry name" value="CYTH"/>
    <property type="match status" value="1"/>
</dbReference>
<name>A0A1H0S451_9BACI</name>
<dbReference type="RefSeq" id="WP_090851115.1">
    <property type="nucleotide sequence ID" value="NZ_FNJU01000002.1"/>
</dbReference>